<dbReference type="PANTHER" id="PTHR28173">
    <property type="entry name" value="RIBONUCLEASES P/MRP PROTEIN SUBUNIT POP8"/>
    <property type="match status" value="1"/>
</dbReference>
<dbReference type="GeneID" id="54779541"/>
<evidence type="ECO:0000259" key="2">
    <source>
        <dbReference type="Pfam" id="PF20976"/>
    </source>
</evidence>
<name>A0A642UZ04_DIURU</name>
<accession>A0A642UZ04</accession>
<dbReference type="OrthoDB" id="4077720at2759"/>
<dbReference type="InterPro" id="IPR038085">
    <property type="entry name" value="Rnp2-like_sf"/>
</dbReference>
<dbReference type="Proteomes" id="UP000449547">
    <property type="component" value="Unassembled WGS sequence"/>
</dbReference>
<dbReference type="VEuPathDB" id="FungiDB:DIURU_000888"/>
<dbReference type="GO" id="GO:0034965">
    <property type="term" value="P:intronic box C/D snoRNA processing"/>
    <property type="evidence" value="ECO:0007669"/>
    <property type="project" value="TreeGrafter"/>
</dbReference>
<dbReference type="Pfam" id="PF20976">
    <property type="entry name" value="Pop8"/>
    <property type="match status" value="1"/>
</dbReference>
<sequence>MSEWYYVAVSVVSPPESGRIIDQVDLISWKTIVLDALNQMYGAVGQSSPFDIIHHEGANAIVRCQIADAERVKSALLSHTVPVASLVGGAPDAHDHSDAPLAVIGSSRYLGPASRGVRDDV</sequence>
<protein>
    <recommendedName>
        <fullName evidence="2">Ribonucleases P/MRP subunit Pop8-like domain-containing protein</fullName>
    </recommendedName>
</protein>
<dbReference type="SUPFAM" id="SSF160350">
    <property type="entry name" value="Rnp2-like"/>
    <property type="match status" value="1"/>
</dbReference>
<dbReference type="AlphaFoldDB" id="A0A642UZ04"/>
<evidence type="ECO:0000256" key="1">
    <source>
        <dbReference type="ARBA" id="ARBA00022694"/>
    </source>
</evidence>
<comment type="caution">
    <text evidence="3">The sequence shown here is derived from an EMBL/GenBank/DDBJ whole genome shotgun (WGS) entry which is preliminary data.</text>
</comment>
<dbReference type="GO" id="GO:0000294">
    <property type="term" value="P:nuclear-transcribed mRNA catabolic process, RNase MRP-dependent"/>
    <property type="evidence" value="ECO:0007669"/>
    <property type="project" value="TreeGrafter"/>
</dbReference>
<dbReference type="GO" id="GO:0000172">
    <property type="term" value="C:ribonuclease MRP complex"/>
    <property type="evidence" value="ECO:0007669"/>
    <property type="project" value="InterPro"/>
</dbReference>
<feature type="domain" description="Ribonucleases P/MRP subunit Pop8-like" evidence="2">
    <location>
        <begin position="3"/>
        <end position="78"/>
    </location>
</feature>
<dbReference type="PANTHER" id="PTHR28173:SF1">
    <property type="entry name" value="RIBONUCLEASES P_MRP PROTEIN SUBUNIT POP8"/>
    <property type="match status" value="1"/>
</dbReference>
<proteinExistence type="predicted"/>
<gene>
    <name evidence="3" type="ORF">DIURU_000888</name>
</gene>
<dbReference type="GO" id="GO:0008033">
    <property type="term" value="P:tRNA processing"/>
    <property type="evidence" value="ECO:0007669"/>
    <property type="project" value="UniProtKB-KW"/>
</dbReference>
<dbReference type="RefSeq" id="XP_034014555.1">
    <property type="nucleotide sequence ID" value="XM_034159185.1"/>
</dbReference>
<organism evidence="3 4">
    <name type="scientific">Diutina rugosa</name>
    <name type="common">Yeast</name>
    <name type="synonym">Candida rugosa</name>
    <dbReference type="NCBI Taxonomy" id="5481"/>
    <lineage>
        <taxon>Eukaryota</taxon>
        <taxon>Fungi</taxon>
        <taxon>Dikarya</taxon>
        <taxon>Ascomycota</taxon>
        <taxon>Saccharomycotina</taxon>
        <taxon>Pichiomycetes</taxon>
        <taxon>Debaryomycetaceae</taxon>
        <taxon>Diutina</taxon>
    </lineage>
</organism>
<dbReference type="GO" id="GO:0004526">
    <property type="term" value="F:ribonuclease P activity"/>
    <property type="evidence" value="ECO:0007669"/>
    <property type="project" value="TreeGrafter"/>
</dbReference>
<reference evidence="3 4" key="1">
    <citation type="submission" date="2019-07" db="EMBL/GenBank/DDBJ databases">
        <title>Genome assembly of two rare yeast pathogens: Diutina rugosa and Trichomonascus ciferrii.</title>
        <authorList>
            <person name="Mixao V."/>
            <person name="Saus E."/>
            <person name="Hansen A."/>
            <person name="Lass-Flor C."/>
            <person name="Gabaldon T."/>
        </authorList>
    </citation>
    <scope>NUCLEOTIDE SEQUENCE [LARGE SCALE GENOMIC DNA]</scope>
    <source>
        <strain evidence="3 4">CBS 613</strain>
    </source>
</reference>
<dbReference type="GO" id="GO:0005655">
    <property type="term" value="C:nucleolar ribonuclease P complex"/>
    <property type="evidence" value="ECO:0007669"/>
    <property type="project" value="InterPro"/>
</dbReference>
<dbReference type="InterPro" id="IPR049128">
    <property type="entry name" value="Pop8-like_dom"/>
</dbReference>
<dbReference type="GO" id="GO:0000171">
    <property type="term" value="F:ribonuclease MRP activity"/>
    <property type="evidence" value="ECO:0007669"/>
    <property type="project" value="TreeGrafter"/>
</dbReference>
<evidence type="ECO:0000313" key="4">
    <source>
        <dbReference type="Proteomes" id="UP000449547"/>
    </source>
</evidence>
<dbReference type="EMBL" id="SWFT01000027">
    <property type="protein sequence ID" value="KAA8907204.1"/>
    <property type="molecule type" value="Genomic_DNA"/>
</dbReference>
<dbReference type="InterPro" id="IPR020347">
    <property type="entry name" value="Pop8"/>
</dbReference>
<keyword evidence="4" id="KW-1185">Reference proteome</keyword>
<evidence type="ECO:0000313" key="3">
    <source>
        <dbReference type="EMBL" id="KAA8907204.1"/>
    </source>
</evidence>
<keyword evidence="1" id="KW-0819">tRNA processing</keyword>